<keyword evidence="2" id="KW-1133">Transmembrane helix</keyword>
<dbReference type="RefSeq" id="WP_349082782.1">
    <property type="nucleotide sequence ID" value="NZ_JBBNFW010000126.1"/>
</dbReference>
<evidence type="ECO:0000313" key="3">
    <source>
        <dbReference type="EMBL" id="MEQ2412386.1"/>
    </source>
</evidence>
<organism evidence="3 4">
    <name type="scientific">Blautia acetigignens</name>
    <dbReference type="NCBI Taxonomy" id="2981783"/>
    <lineage>
        <taxon>Bacteria</taxon>
        <taxon>Bacillati</taxon>
        <taxon>Bacillota</taxon>
        <taxon>Clostridia</taxon>
        <taxon>Lachnospirales</taxon>
        <taxon>Lachnospiraceae</taxon>
        <taxon>Blautia</taxon>
    </lineage>
</organism>
<evidence type="ECO:0000313" key="4">
    <source>
        <dbReference type="Proteomes" id="UP001470752"/>
    </source>
</evidence>
<dbReference type="EMBL" id="JBBNFW010000126">
    <property type="protein sequence ID" value="MEQ2412386.1"/>
    <property type="molecule type" value="Genomic_DNA"/>
</dbReference>
<sequence>MDIVQVHGALSALSKVFASFKDLPVWLDVMIVIGGFFIIILSMLLKHERKHWKSKEKRENARINMRVKIEKEKTKRFIAISGTLATIHQNENASEIIMSSIESNKQSVSGLKQRKKVKQKIEDSVEGKVDQYLDVILPEKSAPAFHKKSSSSSLPKKKKRSS</sequence>
<gene>
    <name evidence="3" type="ORF">AAAX94_04980</name>
</gene>
<keyword evidence="2" id="KW-0812">Transmembrane</keyword>
<evidence type="ECO:0000256" key="1">
    <source>
        <dbReference type="SAM" id="MobiDB-lite"/>
    </source>
</evidence>
<keyword evidence="4" id="KW-1185">Reference proteome</keyword>
<evidence type="ECO:0000256" key="2">
    <source>
        <dbReference type="SAM" id="Phobius"/>
    </source>
</evidence>
<keyword evidence="2" id="KW-0472">Membrane</keyword>
<protein>
    <submittedName>
        <fullName evidence="3">Uncharacterized protein</fullName>
    </submittedName>
</protein>
<dbReference type="Proteomes" id="UP001470752">
    <property type="component" value="Unassembled WGS sequence"/>
</dbReference>
<feature type="region of interest" description="Disordered" evidence="1">
    <location>
        <begin position="143"/>
        <end position="162"/>
    </location>
</feature>
<name>A0ABV1CJG1_9FIRM</name>
<proteinExistence type="predicted"/>
<feature type="compositionally biased region" description="Basic residues" evidence="1">
    <location>
        <begin position="145"/>
        <end position="162"/>
    </location>
</feature>
<feature type="transmembrane region" description="Helical" evidence="2">
    <location>
        <begin position="23"/>
        <end position="45"/>
    </location>
</feature>
<accession>A0ABV1CJG1</accession>
<reference evidence="3 4" key="1">
    <citation type="submission" date="2024-04" db="EMBL/GenBank/DDBJ databases">
        <title>Human intestinal bacterial collection.</title>
        <authorList>
            <person name="Pauvert C."/>
            <person name="Hitch T.C.A."/>
            <person name="Clavel T."/>
        </authorList>
    </citation>
    <scope>NUCLEOTIDE SEQUENCE [LARGE SCALE GENOMIC DNA]</scope>
    <source>
        <strain evidence="3 4">CLA-AA-H161</strain>
    </source>
</reference>
<comment type="caution">
    <text evidence="3">The sequence shown here is derived from an EMBL/GenBank/DDBJ whole genome shotgun (WGS) entry which is preliminary data.</text>
</comment>